<evidence type="ECO:0000313" key="1">
    <source>
        <dbReference type="EMBL" id="NRD23915.1"/>
    </source>
</evidence>
<gene>
    <name evidence="1" type="ORF">HNV10_11715</name>
</gene>
<comment type="caution">
    <text evidence="1">The sequence shown here is derived from an EMBL/GenBank/DDBJ whole genome shotgun (WGS) entry which is preliminary data.</text>
</comment>
<proteinExistence type="predicted"/>
<organism evidence="1 2">
    <name type="scientific">Winogradskyella litoriviva</name>
    <dbReference type="NCBI Taxonomy" id="1220182"/>
    <lineage>
        <taxon>Bacteria</taxon>
        <taxon>Pseudomonadati</taxon>
        <taxon>Bacteroidota</taxon>
        <taxon>Flavobacteriia</taxon>
        <taxon>Flavobacteriales</taxon>
        <taxon>Flavobacteriaceae</taxon>
        <taxon>Winogradskyella</taxon>
    </lineage>
</organism>
<keyword evidence="2" id="KW-1185">Reference proteome</keyword>
<dbReference type="RefSeq" id="WP_173301575.1">
    <property type="nucleotide sequence ID" value="NZ_JABRWQ010000005.1"/>
</dbReference>
<protein>
    <recommendedName>
        <fullName evidence="3">DUF4198 domain-containing protein</fullName>
    </recommendedName>
</protein>
<sequence>MMIKKYSLFVFITVTLFSYSQEINFQKNDNSTATELLVVQKLNKSGDSLILESEKLKIRQVDILNDNYFETIKIDSIKTKIGLNKLPVGNYVIQARIKKHWIVMYFEKTKDLAKGLNIIDNKNNTKLNLVSIETKDLKNDSINSKQNLYKKNTMYWVVYETNSPFSTTKTMSLKYPEEIDDLIAKIKLDVKSKSGENNKLLVYEVYNTSEFMNMQLKNRLYYKNTKSDYFNVIPLYSSEN</sequence>
<reference evidence="1 2" key="1">
    <citation type="journal article" date="2015" name="Int. J. Syst. Evol. Microbiol.">
        <title>Winogradskyella litoriviva sp. nov., isolated from coastal seawater.</title>
        <authorList>
            <person name="Nedashkovskaya O.I."/>
            <person name="Kukhlevskiy A.D."/>
            <person name="Zhukova N.V."/>
            <person name="Kim S.J."/>
            <person name="Rhee S.K."/>
            <person name="Mikhailov V.V."/>
        </authorList>
    </citation>
    <scope>NUCLEOTIDE SEQUENCE [LARGE SCALE GENOMIC DNA]</scope>
    <source>
        <strain evidence="1 2">KMM6491</strain>
    </source>
</reference>
<evidence type="ECO:0000313" key="2">
    <source>
        <dbReference type="Proteomes" id="UP000805085"/>
    </source>
</evidence>
<name>A0ABX2E659_9FLAO</name>
<dbReference type="EMBL" id="JABRWQ010000005">
    <property type="protein sequence ID" value="NRD23915.1"/>
    <property type="molecule type" value="Genomic_DNA"/>
</dbReference>
<accession>A0ABX2E659</accession>
<evidence type="ECO:0008006" key="3">
    <source>
        <dbReference type="Google" id="ProtNLM"/>
    </source>
</evidence>
<dbReference type="Proteomes" id="UP000805085">
    <property type="component" value="Unassembled WGS sequence"/>
</dbReference>